<proteinExistence type="predicted"/>
<evidence type="ECO:0000256" key="1">
    <source>
        <dbReference type="SAM" id="MobiDB-lite"/>
    </source>
</evidence>
<feature type="region of interest" description="Disordered" evidence="1">
    <location>
        <begin position="44"/>
        <end position="76"/>
    </location>
</feature>
<sequence>MPDYLRHPGVALRIDANGGCCHNKDGEASDSAIGHEACGGAAVQRRATPGRAASRNMQAEQRMTAADRTTSSSVSQRVGEVVRLLVRHRADIASHRRSRQSHELVGHACSSKEDWARRQGLGMTSTGRLPRKRGGRR</sequence>
<feature type="region of interest" description="Disordered" evidence="1">
    <location>
        <begin position="93"/>
        <end position="137"/>
    </location>
</feature>
<organism evidence="2">
    <name type="scientific">Oryza punctata</name>
    <name type="common">Red rice</name>
    <dbReference type="NCBI Taxonomy" id="4537"/>
    <lineage>
        <taxon>Eukaryota</taxon>
        <taxon>Viridiplantae</taxon>
        <taxon>Streptophyta</taxon>
        <taxon>Embryophyta</taxon>
        <taxon>Tracheophyta</taxon>
        <taxon>Spermatophyta</taxon>
        <taxon>Magnoliopsida</taxon>
        <taxon>Liliopsida</taxon>
        <taxon>Poales</taxon>
        <taxon>Poaceae</taxon>
        <taxon>BOP clade</taxon>
        <taxon>Oryzoideae</taxon>
        <taxon>Oryzeae</taxon>
        <taxon>Oryzinae</taxon>
        <taxon>Oryza</taxon>
    </lineage>
</organism>
<dbReference type="EnsemblPlants" id="OPUNC01G25850.1">
    <property type="protein sequence ID" value="OPUNC01G25850.1"/>
    <property type="gene ID" value="OPUNC01G25850"/>
</dbReference>
<evidence type="ECO:0000313" key="3">
    <source>
        <dbReference type="Proteomes" id="UP000026962"/>
    </source>
</evidence>
<reference evidence="2" key="1">
    <citation type="submission" date="2015-04" db="UniProtKB">
        <authorList>
            <consortium name="EnsemblPlants"/>
        </authorList>
    </citation>
    <scope>IDENTIFICATION</scope>
</reference>
<dbReference type="AlphaFoldDB" id="A0A0E0JM76"/>
<protein>
    <submittedName>
        <fullName evidence="2">Uncharacterized protein</fullName>
    </submittedName>
</protein>
<feature type="compositionally biased region" description="Polar residues" evidence="1">
    <location>
        <begin position="55"/>
        <end position="76"/>
    </location>
</feature>
<name>A0A0E0JM76_ORYPU</name>
<dbReference type="Proteomes" id="UP000026962">
    <property type="component" value="Chromosome 1"/>
</dbReference>
<dbReference type="HOGENOM" id="CLU_1868428_0_0_1"/>
<dbReference type="Gramene" id="OPUNC01G25850.1">
    <property type="protein sequence ID" value="OPUNC01G25850.1"/>
    <property type="gene ID" value="OPUNC01G25850"/>
</dbReference>
<accession>A0A0E0JM76</accession>
<evidence type="ECO:0000313" key="2">
    <source>
        <dbReference type="EnsemblPlants" id="OPUNC01G25850.1"/>
    </source>
</evidence>
<feature type="compositionally biased region" description="Basic and acidic residues" evidence="1">
    <location>
        <begin position="93"/>
        <end position="117"/>
    </location>
</feature>
<keyword evidence="3" id="KW-1185">Reference proteome</keyword>
<reference evidence="2" key="2">
    <citation type="submission" date="2018-05" db="EMBL/GenBank/DDBJ databases">
        <title>OpunRS2 (Oryza punctata Reference Sequence Version 2).</title>
        <authorList>
            <person name="Zhang J."/>
            <person name="Kudrna D."/>
            <person name="Lee S."/>
            <person name="Talag J."/>
            <person name="Welchert J."/>
            <person name="Wing R.A."/>
        </authorList>
    </citation>
    <scope>NUCLEOTIDE SEQUENCE [LARGE SCALE GENOMIC DNA]</scope>
</reference>